<dbReference type="HOGENOM" id="CLU_1048145_0_0_2"/>
<gene>
    <name evidence="2" type="ORF">PAP_06435</name>
</gene>
<evidence type="ECO:0000313" key="2">
    <source>
        <dbReference type="EMBL" id="AIF69684.1"/>
    </source>
</evidence>
<proteinExistence type="predicted"/>
<dbReference type="Proteomes" id="UP000027981">
    <property type="component" value="Chromosome"/>
</dbReference>
<keyword evidence="1" id="KW-1133">Transmembrane helix</keyword>
<evidence type="ECO:0000256" key="1">
    <source>
        <dbReference type="SAM" id="Phobius"/>
    </source>
</evidence>
<feature type="transmembrane region" description="Helical" evidence="1">
    <location>
        <begin position="167"/>
        <end position="183"/>
    </location>
</feature>
<dbReference type="RefSeq" id="WP_048165217.1">
    <property type="nucleotide sequence ID" value="NZ_CP006019.1"/>
</dbReference>
<keyword evidence="1" id="KW-0812">Transmembrane</keyword>
<dbReference type="STRING" id="1343739.PAP_06435"/>
<sequence>MIMQSSNNLASRKIRSIILFYLLVYLIVYGSTFVINSYLKTSHVLLYLTTTIGTILVGMFLAALLILKLNNKKLTPSIFGIRGEGIKESFLLAAALSTPIPLLWLIGIKIVGIDTLLVAAKPSWVNFPISLGILIFAVLFWVLVGTVAFAFWQAFPYELMHGISPKFAIFLIAILWSGLYNTPLLTGKLDPADIFFFGFLFTWVYHKTRNSIGIVIAYLLNENPLWWVIAAIFGANIRIAFMVFLIFRALICAISLILIFERLYR</sequence>
<feature type="transmembrane region" description="Helical" evidence="1">
    <location>
        <begin position="239"/>
        <end position="260"/>
    </location>
</feature>
<evidence type="ECO:0008006" key="4">
    <source>
        <dbReference type="Google" id="ProtNLM"/>
    </source>
</evidence>
<dbReference type="EMBL" id="CP006019">
    <property type="protein sequence ID" value="AIF69684.1"/>
    <property type="molecule type" value="Genomic_DNA"/>
</dbReference>
<feature type="transmembrane region" description="Helical" evidence="1">
    <location>
        <begin position="20"/>
        <end position="39"/>
    </location>
</feature>
<protein>
    <recommendedName>
        <fullName evidence="4">CPBP family intramembrane metalloprotease</fullName>
    </recommendedName>
</protein>
<accession>A0A075LTK8</accession>
<dbReference type="OrthoDB" id="101995at2157"/>
<dbReference type="KEGG" id="ppac:PAP_06435"/>
<keyword evidence="3" id="KW-1185">Reference proteome</keyword>
<evidence type="ECO:0000313" key="3">
    <source>
        <dbReference type="Proteomes" id="UP000027981"/>
    </source>
</evidence>
<organism evidence="2 3">
    <name type="scientific">Palaeococcus pacificus DY20341</name>
    <dbReference type="NCBI Taxonomy" id="1343739"/>
    <lineage>
        <taxon>Archaea</taxon>
        <taxon>Methanobacteriati</taxon>
        <taxon>Methanobacteriota</taxon>
        <taxon>Thermococci</taxon>
        <taxon>Thermococcales</taxon>
        <taxon>Thermococcaceae</taxon>
        <taxon>Palaeococcus</taxon>
    </lineage>
</organism>
<reference evidence="3" key="1">
    <citation type="submission" date="2013-06" db="EMBL/GenBank/DDBJ databases">
        <title>Complete Genome Sequence of Hyperthermophilic Palaeococcus pacificus DY20341T, Isolated from a Deep-Sea Hydrothermal Sediments.</title>
        <authorList>
            <person name="Zeng X."/>
            <person name="Shao Z."/>
        </authorList>
    </citation>
    <scope>NUCLEOTIDE SEQUENCE [LARGE SCALE GENOMIC DNA]</scope>
    <source>
        <strain evidence="3">DY20341</strain>
    </source>
</reference>
<feature type="transmembrane region" description="Helical" evidence="1">
    <location>
        <begin position="189"/>
        <end position="205"/>
    </location>
</feature>
<dbReference type="AlphaFoldDB" id="A0A075LTK8"/>
<reference evidence="2 3" key="2">
    <citation type="journal article" date="2015" name="Genome Announc.">
        <title>Complete Genome Sequence of Hyperthermophilic Piezophilic Archaeon Palaeococcus pacificus DY20341T, Isolated from Deep-Sea Hydrothermal Sediments.</title>
        <authorList>
            <person name="Zeng X."/>
            <person name="Jebbar M."/>
            <person name="Shao Z."/>
        </authorList>
    </citation>
    <scope>NUCLEOTIDE SEQUENCE [LARGE SCALE GENOMIC DNA]</scope>
    <source>
        <strain evidence="2 3">DY20341</strain>
    </source>
</reference>
<feature type="transmembrane region" description="Helical" evidence="1">
    <location>
        <begin position="45"/>
        <end position="69"/>
    </location>
</feature>
<keyword evidence="1" id="KW-0472">Membrane</keyword>
<feature type="transmembrane region" description="Helical" evidence="1">
    <location>
        <begin position="212"/>
        <end position="233"/>
    </location>
</feature>
<feature type="transmembrane region" description="Helical" evidence="1">
    <location>
        <begin position="90"/>
        <end position="111"/>
    </location>
</feature>
<dbReference type="GeneID" id="24842406"/>
<feature type="transmembrane region" description="Helical" evidence="1">
    <location>
        <begin position="131"/>
        <end position="155"/>
    </location>
</feature>
<name>A0A075LTK8_9EURY</name>